<dbReference type="InterPro" id="IPR029066">
    <property type="entry name" value="PLP-binding_barrel"/>
</dbReference>
<dbReference type="SUPFAM" id="SSF51419">
    <property type="entry name" value="PLP-binding barrel"/>
    <property type="match status" value="1"/>
</dbReference>
<protein>
    <recommendedName>
        <fullName evidence="4">Alanine racemase N-terminal domain-containing protein</fullName>
    </recommendedName>
</protein>
<evidence type="ECO:0000313" key="2">
    <source>
        <dbReference type="EMBL" id="OTF78579.1"/>
    </source>
</evidence>
<name>A0A1Y3BCH7_EURMA</name>
<dbReference type="PANTHER" id="PTHR10146:SF14">
    <property type="entry name" value="PYRIDOXAL PHOSPHATE HOMEOSTASIS PROTEIN"/>
    <property type="match status" value="1"/>
</dbReference>
<dbReference type="Proteomes" id="UP000194236">
    <property type="component" value="Unassembled WGS sequence"/>
</dbReference>
<gene>
    <name evidence="2" type="ORF">BLA29_013693</name>
</gene>
<comment type="caution">
    <text evidence="2">The sequence shown here is derived from an EMBL/GenBank/DDBJ whole genome shotgun (WGS) entry which is preliminary data.</text>
</comment>
<organism evidence="2 3">
    <name type="scientific">Euroglyphus maynei</name>
    <name type="common">Mayne's house dust mite</name>
    <dbReference type="NCBI Taxonomy" id="6958"/>
    <lineage>
        <taxon>Eukaryota</taxon>
        <taxon>Metazoa</taxon>
        <taxon>Ecdysozoa</taxon>
        <taxon>Arthropoda</taxon>
        <taxon>Chelicerata</taxon>
        <taxon>Arachnida</taxon>
        <taxon>Acari</taxon>
        <taxon>Acariformes</taxon>
        <taxon>Sarcoptiformes</taxon>
        <taxon>Astigmata</taxon>
        <taxon>Psoroptidia</taxon>
        <taxon>Analgoidea</taxon>
        <taxon>Pyroglyphidae</taxon>
        <taxon>Pyroglyphinae</taxon>
        <taxon>Euroglyphus</taxon>
    </lineage>
</organism>
<evidence type="ECO:0008006" key="4">
    <source>
        <dbReference type="Google" id="ProtNLM"/>
    </source>
</evidence>
<dbReference type="AlphaFoldDB" id="A0A1Y3BCH7"/>
<evidence type="ECO:0000256" key="1">
    <source>
        <dbReference type="ARBA" id="ARBA00022898"/>
    </source>
</evidence>
<dbReference type="GO" id="GO:0030170">
    <property type="term" value="F:pyridoxal phosphate binding"/>
    <property type="evidence" value="ECO:0007669"/>
    <property type="project" value="InterPro"/>
</dbReference>
<evidence type="ECO:0000313" key="3">
    <source>
        <dbReference type="Proteomes" id="UP000194236"/>
    </source>
</evidence>
<reference evidence="2 3" key="1">
    <citation type="submission" date="2017-03" db="EMBL/GenBank/DDBJ databases">
        <title>Genome Survey of Euroglyphus maynei.</title>
        <authorList>
            <person name="Arlian L.G."/>
            <person name="Morgan M.S."/>
            <person name="Rider S.D."/>
        </authorList>
    </citation>
    <scope>NUCLEOTIDE SEQUENCE [LARGE SCALE GENOMIC DNA]</scope>
    <source>
        <strain evidence="2">Arlian Lab</strain>
        <tissue evidence="2">Whole body</tissue>
    </source>
</reference>
<keyword evidence="3" id="KW-1185">Reference proteome</keyword>
<dbReference type="Gene3D" id="3.20.20.10">
    <property type="entry name" value="Alanine racemase"/>
    <property type="match status" value="1"/>
</dbReference>
<dbReference type="InterPro" id="IPR011078">
    <property type="entry name" value="PyrdxlP_homeostasis"/>
</dbReference>
<keyword evidence="1" id="KW-0663">Pyridoxal phosphate</keyword>
<accession>A0A1Y3BCH7</accession>
<dbReference type="PANTHER" id="PTHR10146">
    <property type="entry name" value="PROLINE SYNTHETASE CO-TRANSCRIBED BACTERIAL HOMOLOG PROTEIN"/>
    <property type="match status" value="1"/>
</dbReference>
<sequence>MTIGAYDYDVTLGPNPDFLKLIQVRKEVCHLFGKPENEIELSMGMTCDFEHAIALGSTMVRVGTAIFGKRDRHK</sequence>
<dbReference type="OrthoDB" id="10264196at2759"/>
<dbReference type="EMBL" id="MUJZ01027311">
    <property type="protein sequence ID" value="OTF78579.1"/>
    <property type="molecule type" value="Genomic_DNA"/>
</dbReference>
<proteinExistence type="predicted"/>